<dbReference type="InterPro" id="IPR012334">
    <property type="entry name" value="Pectin_lyas_fold"/>
</dbReference>
<evidence type="ECO:0000256" key="1">
    <source>
        <dbReference type="SAM" id="SignalP"/>
    </source>
</evidence>
<gene>
    <name evidence="2" type="ORF">MKP09_07915</name>
</gene>
<comment type="caution">
    <text evidence="2">The sequence shown here is derived from an EMBL/GenBank/DDBJ whole genome shotgun (WGS) entry which is preliminary data.</text>
</comment>
<organism evidence="2 3">
    <name type="scientific">Niabella ginsengisoli</name>
    <dbReference type="NCBI Taxonomy" id="522298"/>
    <lineage>
        <taxon>Bacteria</taxon>
        <taxon>Pseudomonadati</taxon>
        <taxon>Bacteroidota</taxon>
        <taxon>Chitinophagia</taxon>
        <taxon>Chitinophagales</taxon>
        <taxon>Chitinophagaceae</taxon>
        <taxon>Niabella</taxon>
    </lineage>
</organism>
<evidence type="ECO:0008006" key="4">
    <source>
        <dbReference type="Google" id="ProtNLM"/>
    </source>
</evidence>
<dbReference type="InterPro" id="IPR011050">
    <property type="entry name" value="Pectin_lyase_fold/virulence"/>
</dbReference>
<accession>A0ABS9SHJ4</accession>
<feature type="signal peptide" evidence="1">
    <location>
        <begin position="1"/>
        <end position="22"/>
    </location>
</feature>
<evidence type="ECO:0000313" key="3">
    <source>
        <dbReference type="Proteomes" id="UP001202248"/>
    </source>
</evidence>
<reference evidence="2 3" key="1">
    <citation type="submission" date="2022-02" db="EMBL/GenBank/DDBJ databases">
        <authorList>
            <person name="Min J."/>
        </authorList>
    </citation>
    <scope>NUCLEOTIDE SEQUENCE [LARGE SCALE GENOMIC DNA]</scope>
    <source>
        <strain evidence="2 3">GR10-1</strain>
    </source>
</reference>
<evidence type="ECO:0000313" key="2">
    <source>
        <dbReference type="EMBL" id="MCH5597834.1"/>
    </source>
</evidence>
<dbReference type="Proteomes" id="UP001202248">
    <property type="component" value="Unassembled WGS sequence"/>
</dbReference>
<dbReference type="SUPFAM" id="SSF51126">
    <property type="entry name" value="Pectin lyase-like"/>
    <property type="match status" value="1"/>
</dbReference>
<keyword evidence="3" id="KW-1185">Reference proteome</keyword>
<dbReference type="RefSeq" id="WP_240827194.1">
    <property type="nucleotide sequence ID" value="NZ_JAKWBL010000001.1"/>
</dbReference>
<feature type="chain" id="PRO_5046860149" description="Pectate lyase superfamily protein domain-containing protein" evidence="1">
    <location>
        <begin position="23"/>
        <end position="190"/>
    </location>
</feature>
<dbReference type="EMBL" id="JAKWBL010000001">
    <property type="protein sequence ID" value="MCH5597834.1"/>
    <property type="molecule type" value="Genomic_DNA"/>
</dbReference>
<keyword evidence="1" id="KW-0732">Signal</keyword>
<proteinExistence type="predicted"/>
<dbReference type="PANTHER" id="PTHR36453:SF1">
    <property type="entry name" value="RIGHT HANDED BETA HELIX DOMAIN-CONTAINING PROTEIN"/>
    <property type="match status" value="1"/>
</dbReference>
<protein>
    <recommendedName>
        <fullName evidence="4">Pectate lyase superfamily protein domain-containing protein</fullName>
    </recommendedName>
</protein>
<dbReference type="PANTHER" id="PTHR36453">
    <property type="entry name" value="SECRETED PROTEIN-RELATED"/>
    <property type="match status" value="1"/>
</dbReference>
<sequence>MKRLLYILLLFLSSYLVSDVNGQVYVAVSGNDYNTGTKEQPKASLNAALRQVREMRRLNDAAINHPIHIIIKDGIYHLSEPLVIRPEDAGTAKSPTYIEAEENAKVILSGGVKIIGWNKLEKSTVEIPTNIKNNIWVANLPDEFDGLPAINNYGSIIPKQLEPDGPMMVQWTVLLVGIKKMKQHRYLNRR</sequence>
<dbReference type="Gene3D" id="2.160.20.10">
    <property type="entry name" value="Single-stranded right-handed beta-helix, Pectin lyase-like"/>
    <property type="match status" value="1"/>
</dbReference>
<name>A0ABS9SHJ4_9BACT</name>